<proteinExistence type="predicted"/>
<feature type="domain" description="Chitin-binding type-4" evidence="1">
    <location>
        <begin position="1"/>
        <end position="179"/>
    </location>
</feature>
<keyword evidence="3" id="KW-1185">Reference proteome</keyword>
<organism evidence="2 3">
    <name type="scientific">Mytilus galloprovincialis</name>
    <name type="common">Mediterranean mussel</name>
    <dbReference type="NCBI Taxonomy" id="29158"/>
    <lineage>
        <taxon>Eukaryota</taxon>
        <taxon>Metazoa</taxon>
        <taxon>Spiralia</taxon>
        <taxon>Lophotrochozoa</taxon>
        <taxon>Mollusca</taxon>
        <taxon>Bivalvia</taxon>
        <taxon>Autobranchia</taxon>
        <taxon>Pteriomorphia</taxon>
        <taxon>Mytilida</taxon>
        <taxon>Mytiloidea</taxon>
        <taxon>Mytilidae</taxon>
        <taxon>Mytilinae</taxon>
        <taxon>Mytilus</taxon>
    </lineage>
</organism>
<evidence type="ECO:0000313" key="3">
    <source>
        <dbReference type="Proteomes" id="UP000596742"/>
    </source>
</evidence>
<dbReference type="OrthoDB" id="64893at2759"/>
<sequence>MMIEPPHRSSLWRYDKTVPVNTKDDMLNCGGYEVQWEQNGGMCGVCGQPFDGLIVNGAEYRTVRSYKQGAYVNVTVEVKSNLLGFFEFRLCPRNGSKETLTHDCFERNMLWIEESWSTRYYVGSQGGIYDLHVRLPADISCTNCVFQWKFSTGYRMGGINECQCMGCGRQETFYNCADIEIQSDTLFSDRAFISTDTNIHKPLFLISDRNLTDSNIERFRQTLPVYNSPNAYEIRKGDSSKPKPSYNDKLQQTKDIAKKVSNDDVSNIKEKHVHVNWIKPSWQTGSPHIKFQANMTFPLKITPSKKNVETKSFWEKKIEESSPSTTWNTVSRSSKELTFWEKIAAKTTPKILIKPKPGNLLLTRFVPLQPDIYYFPGKSDSITYPMFSQTRQPLTSKKGECYSTSPNFRCKAKGRYAHTRGIDQWCLNNCRSNHCVKFMCECGCDDVVVVPKTKCHAVGAFEDIYGMDEWCSQICSKKSCPPNVCSVKDCRNSS</sequence>
<dbReference type="InterPro" id="IPR004302">
    <property type="entry name" value="Cellulose/chitin-bd_N"/>
</dbReference>
<gene>
    <name evidence="2" type="ORF">MGAL_10B047921</name>
</gene>
<comment type="caution">
    <text evidence="2">The sequence shown here is derived from an EMBL/GenBank/DDBJ whole genome shotgun (WGS) entry which is preliminary data.</text>
</comment>
<protein>
    <recommendedName>
        <fullName evidence="1">Chitin-binding type-4 domain-containing protein</fullName>
    </recommendedName>
</protein>
<evidence type="ECO:0000259" key="1">
    <source>
        <dbReference type="Pfam" id="PF03067"/>
    </source>
</evidence>
<reference evidence="2" key="1">
    <citation type="submission" date="2018-11" db="EMBL/GenBank/DDBJ databases">
        <authorList>
            <person name="Alioto T."/>
            <person name="Alioto T."/>
        </authorList>
    </citation>
    <scope>NUCLEOTIDE SEQUENCE</scope>
</reference>
<dbReference type="Pfam" id="PF03067">
    <property type="entry name" value="LPMO_10"/>
    <property type="match status" value="1"/>
</dbReference>
<dbReference type="Proteomes" id="UP000596742">
    <property type="component" value="Unassembled WGS sequence"/>
</dbReference>
<name>A0A8B6DP40_MYTGA</name>
<accession>A0A8B6DP40</accession>
<evidence type="ECO:0000313" key="2">
    <source>
        <dbReference type="EMBL" id="VDI21765.1"/>
    </source>
</evidence>
<dbReference type="AlphaFoldDB" id="A0A8B6DP40"/>
<dbReference type="EMBL" id="UYJE01003714">
    <property type="protein sequence ID" value="VDI21765.1"/>
    <property type="molecule type" value="Genomic_DNA"/>
</dbReference>